<proteinExistence type="predicted"/>
<comment type="caution">
    <text evidence="1">The sequence shown here is derived from an EMBL/GenBank/DDBJ whole genome shotgun (WGS) entry which is preliminary data.</text>
</comment>
<reference evidence="1 2" key="1">
    <citation type="journal article" date="2017" name="Curr. Biol.">
        <title>Genome architecture and evolution of a unichromosomal asexual nematode.</title>
        <authorList>
            <person name="Fradin H."/>
            <person name="Zegar C."/>
            <person name="Gutwein M."/>
            <person name="Lucas J."/>
            <person name="Kovtun M."/>
            <person name="Corcoran D."/>
            <person name="Baugh L.R."/>
            <person name="Kiontke K."/>
            <person name="Gunsalus K."/>
            <person name="Fitch D.H."/>
            <person name="Piano F."/>
        </authorList>
    </citation>
    <scope>NUCLEOTIDE SEQUENCE [LARGE SCALE GENOMIC DNA]</scope>
    <source>
        <strain evidence="1">PF1309</strain>
    </source>
</reference>
<evidence type="ECO:0000313" key="1">
    <source>
        <dbReference type="EMBL" id="PAV92559.1"/>
    </source>
</evidence>
<sequence length="735" mass="82469">MLAHHRPAHPVRVARVEHHLERRRRRLHLRGDLGRIVEEDVVVRHAVDQQQRVLDLRRILHRLRRRIALGVLGRIAQIAFGIMRVVQLPVGHRRAGHRRRIDPRRLLQHLQRHVSAIGPAIGRDLVTIHERQRLQVIGASQLVLDLYRAHRVIDLVLERLAAVVRAAIVDLEIDPALADQILRQRPLPATRHLLASARTAIMFEEHGIFFARHQRRGDHLPIQRAAVLRLDRPELRRLVAGEIGVIGMPRPDRILIDPLQPLAVRVRQIDLRRLPGIRARDDEAARRAVHRRAVRPPPLGQPRQHVRPRDIDRIQMLFEHIVLQPGEVDAPLRLIHTDQARYDPRPLGQLRPLARRAAQVQMAIAIPLRPPDQAAVLQHAIIVAEVDPAARARFLGEQHLRLARRGIDGQHVERLLVATLALHQQRLAVGRPVDARQIDVRVAAQIDLHLPRPVRPHHIQIDQHVGRARRGIALFVGLGPRRADRRAGEDAHRRLVEPLDRHIALVRRPPISGAPIHFLLRDEFRLAEMHRTTATGGQRARLTPAQRLREQILVAHEADVIALGRDDRVELTTRRRGQPADLAVQRREVQIAVQRHQDRPAIGREVIGDDALRPADARALALHLLRLGQFGAGAHLLAVDQHPLRAGARVARPQIGALLFVGARTPRGCDPDKSGLPKTRASVSLSACGAAAVCAPASAPIAIAPTDASASPNHHVRITYSNSNVSPFLGHDPPT</sequence>
<dbReference type="AlphaFoldDB" id="A0A2A2M2A4"/>
<accession>A0A2A2M2A4</accession>
<evidence type="ECO:0000313" key="2">
    <source>
        <dbReference type="Proteomes" id="UP000218231"/>
    </source>
</evidence>
<protein>
    <submittedName>
        <fullName evidence="1">Uncharacterized protein</fullName>
    </submittedName>
</protein>
<organism evidence="1 2">
    <name type="scientific">Diploscapter pachys</name>
    <dbReference type="NCBI Taxonomy" id="2018661"/>
    <lineage>
        <taxon>Eukaryota</taxon>
        <taxon>Metazoa</taxon>
        <taxon>Ecdysozoa</taxon>
        <taxon>Nematoda</taxon>
        <taxon>Chromadorea</taxon>
        <taxon>Rhabditida</taxon>
        <taxon>Rhabditina</taxon>
        <taxon>Rhabditomorpha</taxon>
        <taxon>Rhabditoidea</taxon>
        <taxon>Rhabditidae</taxon>
        <taxon>Diploscapter</taxon>
    </lineage>
</organism>
<gene>
    <name evidence="1" type="ORF">WR25_16042</name>
</gene>
<keyword evidence="2" id="KW-1185">Reference proteome</keyword>
<name>A0A2A2M2A4_9BILA</name>
<dbReference type="Proteomes" id="UP000218231">
    <property type="component" value="Unassembled WGS sequence"/>
</dbReference>
<dbReference type="EMBL" id="LIAE01006148">
    <property type="protein sequence ID" value="PAV92559.1"/>
    <property type="molecule type" value="Genomic_DNA"/>
</dbReference>